<feature type="compositionally biased region" description="Basic residues" evidence="1">
    <location>
        <begin position="58"/>
        <end position="67"/>
    </location>
</feature>
<evidence type="ECO:0000256" key="1">
    <source>
        <dbReference type="SAM" id="MobiDB-lite"/>
    </source>
</evidence>
<name>A0A8H5ZGN5_COCSA</name>
<dbReference type="EMBL" id="WNKQ01000013">
    <property type="protein sequence ID" value="KAF5847513.1"/>
    <property type="molecule type" value="Genomic_DNA"/>
</dbReference>
<accession>A0A8H5ZGN5</accession>
<gene>
    <name evidence="2" type="ORF">GGP41_000209</name>
</gene>
<feature type="region of interest" description="Disordered" evidence="1">
    <location>
        <begin position="30"/>
        <end position="77"/>
    </location>
</feature>
<comment type="caution">
    <text evidence="2">The sequence shown here is derived from an EMBL/GenBank/DDBJ whole genome shotgun (WGS) entry which is preliminary data.</text>
</comment>
<dbReference type="Proteomes" id="UP000624244">
    <property type="component" value="Unassembled WGS sequence"/>
</dbReference>
<organism evidence="2 3">
    <name type="scientific">Cochliobolus sativus</name>
    <name type="common">Common root rot and spot blotch fungus</name>
    <name type="synonym">Bipolaris sorokiniana</name>
    <dbReference type="NCBI Taxonomy" id="45130"/>
    <lineage>
        <taxon>Eukaryota</taxon>
        <taxon>Fungi</taxon>
        <taxon>Dikarya</taxon>
        <taxon>Ascomycota</taxon>
        <taxon>Pezizomycotina</taxon>
        <taxon>Dothideomycetes</taxon>
        <taxon>Pleosporomycetidae</taxon>
        <taxon>Pleosporales</taxon>
        <taxon>Pleosporineae</taxon>
        <taxon>Pleosporaceae</taxon>
        <taxon>Bipolaris</taxon>
    </lineage>
</organism>
<reference evidence="2" key="1">
    <citation type="submission" date="2019-11" db="EMBL/GenBank/DDBJ databases">
        <title>Bipolaris sorokiniana Genome sequencing.</title>
        <authorList>
            <person name="Wang H."/>
        </authorList>
    </citation>
    <scope>NUCLEOTIDE SEQUENCE</scope>
</reference>
<dbReference type="AlphaFoldDB" id="A0A8H5ZGN5"/>
<feature type="compositionally biased region" description="Polar residues" evidence="1">
    <location>
        <begin position="45"/>
        <end position="55"/>
    </location>
</feature>
<sequence>MYIPETPFRTILKRQDLLQPLAVAANPLHRAHKQPPSLTPYILYPQNSSSQNVSPKQPPHHTHSHLSHLHDAPTQTPQRDIDINLRPIYPSTLLHPPLHPNPPLIPHSNLQRQAPPLHSTQNTQISYPGIHRNQSIVDCSPTFPAALSPAKKSAKKPPPSPLNTIDWGGGYVIFGAW</sequence>
<evidence type="ECO:0000313" key="3">
    <source>
        <dbReference type="Proteomes" id="UP000624244"/>
    </source>
</evidence>
<protein>
    <submittedName>
        <fullName evidence="2">Uncharacterized protein</fullName>
    </submittedName>
</protein>
<evidence type="ECO:0000313" key="2">
    <source>
        <dbReference type="EMBL" id="KAF5847513.1"/>
    </source>
</evidence>
<proteinExistence type="predicted"/>